<accession>A0A087GS64</accession>
<feature type="compositionally biased region" description="Pro residues" evidence="1">
    <location>
        <begin position="31"/>
        <end position="43"/>
    </location>
</feature>
<dbReference type="Gramene" id="KFK32716">
    <property type="protein sequence ID" value="KFK32716"/>
    <property type="gene ID" value="AALP_AA6G279400"/>
</dbReference>
<feature type="compositionally biased region" description="Acidic residues" evidence="1">
    <location>
        <begin position="11"/>
        <end position="20"/>
    </location>
</feature>
<reference evidence="3" key="1">
    <citation type="journal article" date="2015" name="Nat. Plants">
        <title>Genome expansion of Arabis alpina linked with retrotransposition and reduced symmetric DNA methylation.</title>
        <authorList>
            <person name="Willing E.M."/>
            <person name="Rawat V."/>
            <person name="Mandakova T."/>
            <person name="Maumus F."/>
            <person name="James G.V."/>
            <person name="Nordstroem K.J."/>
            <person name="Becker C."/>
            <person name="Warthmann N."/>
            <person name="Chica C."/>
            <person name="Szarzynska B."/>
            <person name="Zytnicki M."/>
            <person name="Albani M.C."/>
            <person name="Kiefer C."/>
            <person name="Bergonzi S."/>
            <person name="Castaings L."/>
            <person name="Mateos J.L."/>
            <person name="Berns M.C."/>
            <person name="Bujdoso N."/>
            <person name="Piofczyk T."/>
            <person name="de Lorenzo L."/>
            <person name="Barrero-Sicilia C."/>
            <person name="Mateos I."/>
            <person name="Piednoel M."/>
            <person name="Hagmann J."/>
            <person name="Chen-Min-Tao R."/>
            <person name="Iglesias-Fernandez R."/>
            <person name="Schuster S.C."/>
            <person name="Alonso-Blanco C."/>
            <person name="Roudier F."/>
            <person name="Carbonero P."/>
            <person name="Paz-Ares J."/>
            <person name="Davis S.J."/>
            <person name="Pecinka A."/>
            <person name="Quesneville H."/>
            <person name="Colot V."/>
            <person name="Lysak M.A."/>
            <person name="Weigel D."/>
            <person name="Coupland G."/>
            <person name="Schneeberger K."/>
        </authorList>
    </citation>
    <scope>NUCLEOTIDE SEQUENCE [LARGE SCALE GENOMIC DNA]</scope>
    <source>
        <strain evidence="3">cv. Pajares</strain>
    </source>
</reference>
<dbReference type="EMBL" id="CM002874">
    <property type="protein sequence ID" value="KFK32716.1"/>
    <property type="molecule type" value="Genomic_DNA"/>
</dbReference>
<evidence type="ECO:0000313" key="2">
    <source>
        <dbReference type="EMBL" id="KFK32716.1"/>
    </source>
</evidence>
<name>A0A087GS64_ARAAL</name>
<dbReference type="Proteomes" id="UP000029120">
    <property type="component" value="Chromosome 6"/>
</dbReference>
<protein>
    <submittedName>
        <fullName evidence="2">Uncharacterized protein</fullName>
    </submittedName>
</protein>
<feature type="compositionally biased region" description="Low complexity" evidence="1">
    <location>
        <begin position="177"/>
        <end position="191"/>
    </location>
</feature>
<sequence>MELCLSLSPSGEEDDDEDDVFQCYSTQQRLTPPPPPPPPPPPILLHHLSLRPPPLRPNPYRLHQRLNRRSKSAPLGSEICEISDEINLSPVCVRDTLVSLVQAMANLDLNLKIPAPFIDGELVLPRVLFSFLSPFPSSKKKPRRAYGVFKPSYSLDGPNFRTTRPATMARSGGGGSVVNDGSSGASRSTRW</sequence>
<evidence type="ECO:0000256" key="1">
    <source>
        <dbReference type="SAM" id="MobiDB-lite"/>
    </source>
</evidence>
<feature type="region of interest" description="Disordered" evidence="1">
    <location>
        <begin position="159"/>
        <end position="191"/>
    </location>
</feature>
<keyword evidence="3" id="KW-1185">Reference proteome</keyword>
<proteinExistence type="predicted"/>
<organism evidence="2 3">
    <name type="scientific">Arabis alpina</name>
    <name type="common">Alpine rock-cress</name>
    <dbReference type="NCBI Taxonomy" id="50452"/>
    <lineage>
        <taxon>Eukaryota</taxon>
        <taxon>Viridiplantae</taxon>
        <taxon>Streptophyta</taxon>
        <taxon>Embryophyta</taxon>
        <taxon>Tracheophyta</taxon>
        <taxon>Spermatophyta</taxon>
        <taxon>Magnoliopsida</taxon>
        <taxon>eudicotyledons</taxon>
        <taxon>Gunneridae</taxon>
        <taxon>Pentapetalae</taxon>
        <taxon>rosids</taxon>
        <taxon>malvids</taxon>
        <taxon>Brassicales</taxon>
        <taxon>Brassicaceae</taxon>
        <taxon>Arabideae</taxon>
        <taxon>Arabis</taxon>
    </lineage>
</organism>
<dbReference type="AlphaFoldDB" id="A0A087GS64"/>
<feature type="region of interest" description="Disordered" evidence="1">
    <location>
        <begin position="1"/>
        <end position="46"/>
    </location>
</feature>
<gene>
    <name evidence="2" type="ordered locus">AALP_Aa6g279400</name>
</gene>
<evidence type="ECO:0000313" key="3">
    <source>
        <dbReference type="Proteomes" id="UP000029120"/>
    </source>
</evidence>